<dbReference type="OrthoDB" id="9771846at2"/>
<organism evidence="5 6">
    <name type="scientific">Flammeovirga pectinis</name>
    <dbReference type="NCBI Taxonomy" id="2494373"/>
    <lineage>
        <taxon>Bacteria</taxon>
        <taxon>Pseudomonadati</taxon>
        <taxon>Bacteroidota</taxon>
        <taxon>Cytophagia</taxon>
        <taxon>Cytophagales</taxon>
        <taxon>Flammeovirgaceae</taxon>
        <taxon>Flammeovirga</taxon>
    </lineage>
</organism>
<dbReference type="AlphaFoldDB" id="A0A3S9PAM3"/>
<evidence type="ECO:0000256" key="3">
    <source>
        <dbReference type="ARBA" id="ARBA00022679"/>
    </source>
</evidence>
<keyword evidence="6" id="KW-1185">Reference proteome</keyword>
<name>A0A3S9PAM3_9BACT</name>
<comment type="similarity">
    <text evidence="1">Belongs to the glycosyltransferase 2 family.</text>
</comment>
<evidence type="ECO:0000256" key="1">
    <source>
        <dbReference type="ARBA" id="ARBA00006739"/>
    </source>
</evidence>
<evidence type="ECO:0000313" key="6">
    <source>
        <dbReference type="Proteomes" id="UP000267268"/>
    </source>
</evidence>
<accession>A0A3S9PAM3</accession>
<dbReference type="KEGG" id="fll:EI427_24070"/>
<evidence type="ECO:0000259" key="4">
    <source>
        <dbReference type="Pfam" id="PF00535"/>
    </source>
</evidence>
<dbReference type="Pfam" id="PF00535">
    <property type="entry name" value="Glycos_transf_2"/>
    <property type="match status" value="1"/>
</dbReference>
<evidence type="ECO:0000256" key="2">
    <source>
        <dbReference type="ARBA" id="ARBA00022676"/>
    </source>
</evidence>
<sequence>MGKDLISIITVNYKNRKITEEFLHSIVKLDRNDLEVIVIDVDPSFDNTQHYRKIFFNVIVIHIEENIGFSAANNLGIDISTGSFLYFTNNDTELTITSIDPLVTFLKNNDVGFISPKIKYYDSKNIIQYAGYTKVNALTGRNTTIGEFCQDEKKEFSKSYETTYIHGAAMMCKKALIEEVGKMPTEYFLYYEELDWSSKSHEVGKKNWYVGAAEIYHKESMSVGKESSLKEYFIIRNRMIFMIKHQKPLKATLFVLYCSCIVIPKRLIILLLKRKPTKFINALINGYFDALKFFIFKKRHIPNRGLKFL</sequence>
<dbReference type="GO" id="GO:0016757">
    <property type="term" value="F:glycosyltransferase activity"/>
    <property type="evidence" value="ECO:0007669"/>
    <property type="project" value="UniProtKB-KW"/>
</dbReference>
<protein>
    <submittedName>
        <fullName evidence="5">Glycosyltransferase family 2 protein</fullName>
    </submittedName>
</protein>
<evidence type="ECO:0000313" key="5">
    <source>
        <dbReference type="EMBL" id="AZQ65295.1"/>
    </source>
</evidence>
<dbReference type="EMBL" id="CP034563">
    <property type="protein sequence ID" value="AZQ65295.1"/>
    <property type="molecule type" value="Genomic_DNA"/>
</dbReference>
<gene>
    <name evidence="5" type="ORF">EI427_24070</name>
</gene>
<feature type="domain" description="Glycosyltransferase 2-like" evidence="4">
    <location>
        <begin position="7"/>
        <end position="180"/>
    </location>
</feature>
<reference evidence="5 6" key="1">
    <citation type="submission" date="2018-12" db="EMBL/GenBank/DDBJ databases">
        <title>Flammeovirga pectinis sp. nov., isolated from the gut of the Korean scallop, Patinopecten yessoensis.</title>
        <authorList>
            <person name="Bae J.-W."/>
            <person name="Jeong Y.-S."/>
            <person name="Kang W."/>
        </authorList>
    </citation>
    <scope>NUCLEOTIDE SEQUENCE [LARGE SCALE GENOMIC DNA]</scope>
    <source>
        <strain evidence="5 6">L12M1</strain>
    </source>
</reference>
<dbReference type="Gene3D" id="3.90.550.10">
    <property type="entry name" value="Spore Coat Polysaccharide Biosynthesis Protein SpsA, Chain A"/>
    <property type="match status" value="1"/>
</dbReference>
<keyword evidence="3 5" id="KW-0808">Transferase</keyword>
<dbReference type="InterPro" id="IPR029044">
    <property type="entry name" value="Nucleotide-diphossugar_trans"/>
</dbReference>
<dbReference type="InterPro" id="IPR001173">
    <property type="entry name" value="Glyco_trans_2-like"/>
</dbReference>
<dbReference type="Proteomes" id="UP000267268">
    <property type="component" value="Chromosome 2"/>
</dbReference>
<dbReference type="PANTHER" id="PTHR43179">
    <property type="entry name" value="RHAMNOSYLTRANSFERASE WBBL"/>
    <property type="match status" value="1"/>
</dbReference>
<proteinExistence type="inferred from homology"/>
<dbReference type="SUPFAM" id="SSF53448">
    <property type="entry name" value="Nucleotide-diphospho-sugar transferases"/>
    <property type="match status" value="1"/>
</dbReference>
<keyword evidence="2" id="KW-0328">Glycosyltransferase</keyword>
<dbReference type="PANTHER" id="PTHR43179:SF12">
    <property type="entry name" value="GALACTOFURANOSYLTRANSFERASE GLFT2"/>
    <property type="match status" value="1"/>
</dbReference>
<dbReference type="RefSeq" id="WP_126619873.1">
    <property type="nucleotide sequence ID" value="NZ_CP034563.1"/>
</dbReference>